<evidence type="ECO:0000313" key="9">
    <source>
        <dbReference type="EMBL" id="KAF9817418.1"/>
    </source>
</evidence>
<keyword evidence="6" id="KW-0539">Nucleus</keyword>
<dbReference type="Pfam" id="PF12171">
    <property type="entry name" value="zf-C2H2_jaz"/>
    <property type="match status" value="1"/>
</dbReference>
<dbReference type="SMART" id="SM00355">
    <property type="entry name" value="ZnF_C2H2"/>
    <property type="match status" value="8"/>
</dbReference>
<dbReference type="AlphaFoldDB" id="A0A8H7U465"/>
<feature type="domain" description="C2H2-type" evidence="8">
    <location>
        <begin position="3"/>
        <end position="30"/>
    </location>
</feature>
<dbReference type="PANTHER" id="PTHR24406">
    <property type="entry name" value="TRANSCRIPTIONAL REPRESSOR CTCFL-RELATED"/>
    <property type="match status" value="1"/>
</dbReference>
<comment type="caution">
    <text evidence="9">The sequence shown here is derived from an EMBL/GenBank/DDBJ whole genome shotgun (WGS) entry which is preliminary data.</text>
</comment>
<feature type="domain" description="C2H2-type" evidence="8">
    <location>
        <begin position="134"/>
        <end position="157"/>
    </location>
</feature>
<accession>A0A8H7U465</accession>
<keyword evidence="2" id="KW-0479">Metal-binding</keyword>
<evidence type="ECO:0000259" key="8">
    <source>
        <dbReference type="PROSITE" id="PS50157"/>
    </source>
</evidence>
<name>A0A8H7U465_9APHY</name>
<keyword evidence="4 7" id="KW-0863">Zinc-finger</keyword>
<sequence>MSVYCDPCQRWFVNSSALEQHEQNSPEHKPFECPVCDDRFHDEEETDEHREEEHNCCIECERYFGSSEALEQHRQGSSKHNPFECPTCDDRFSEQDDLDEHREEAHHCCIECDRHFVNEGALEQHRQTSSKHCIECPTCDDTFSSEDDLNEHRADEHNRCIECERDFQSKQNLQTHLKSSVHQDRTLPCPGRTCTKRFMSGSGLLLHLESGTCSSKLTLERINALAVRYDKANVITNASRLLPGLDGYVPPKPPVIAIATASSFNGSQYECFLCHRSFKTLGRLNEHMQSPAHDAEIYRCPTKWEGCGAEFRTLSGLCQHVESEACGIWRFSQPMQDVIGDVAKALGKRLAL</sequence>
<dbReference type="EMBL" id="JADOXO010000043">
    <property type="protein sequence ID" value="KAF9817418.1"/>
    <property type="molecule type" value="Genomic_DNA"/>
</dbReference>
<evidence type="ECO:0000256" key="1">
    <source>
        <dbReference type="ARBA" id="ARBA00004123"/>
    </source>
</evidence>
<feature type="domain" description="C2H2-type" evidence="8">
    <location>
        <begin position="158"/>
        <end position="187"/>
    </location>
</feature>
<evidence type="ECO:0000256" key="2">
    <source>
        <dbReference type="ARBA" id="ARBA00022723"/>
    </source>
</evidence>
<comment type="subcellular location">
    <subcellularLocation>
        <location evidence="1">Nucleus</location>
    </subcellularLocation>
</comment>
<protein>
    <recommendedName>
        <fullName evidence="8">C2H2-type domain-containing protein</fullName>
    </recommendedName>
</protein>
<dbReference type="InterPro" id="IPR022755">
    <property type="entry name" value="Znf_C2H2_jaz"/>
</dbReference>
<dbReference type="Gene3D" id="3.30.160.60">
    <property type="entry name" value="Classic Zinc Finger"/>
    <property type="match status" value="5"/>
</dbReference>
<feature type="domain" description="C2H2-type" evidence="8">
    <location>
        <begin position="269"/>
        <end position="298"/>
    </location>
</feature>
<evidence type="ECO:0000256" key="5">
    <source>
        <dbReference type="ARBA" id="ARBA00022833"/>
    </source>
</evidence>
<dbReference type="PROSITE" id="PS50157">
    <property type="entry name" value="ZINC_FINGER_C2H2_2"/>
    <property type="match status" value="7"/>
</dbReference>
<dbReference type="GO" id="GO:0008270">
    <property type="term" value="F:zinc ion binding"/>
    <property type="evidence" value="ECO:0007669"/>
    <property type="project" value="UniProtKB-KW"/>
</dbReference>
<reference evidence="9" key="2">
    <citation type="journal article" name="Front. Microbiol.">
        <title>Degradative Capacity of Two Strains of Rhodonia placenta: From Phenotype to Genotype.</title>
        <authorList>
            <person name="Kolle M."/>
            <person name="Horta M.A.C."/>
            <person name="Nowrousian M."/>
            <person name="Ohm R.A."/>
            <person name="Benz J.P."/>
            <person name="Pilgard A."/>
        </authorList>
    </citation>
    <scope>NUCLEOTIDE SEQUENCE</scope>
    <source>
        <strain evidence="9">FPRL280</strain>
    </source>
</reference>
<gene>
    <name evidence="9" type="ORF">IEO21_03472</name>
</gene>
<feature type="domain" description="C2H2-type" evidence="8">
    <location>
        <begin position="83"/>
        <end position="106"/>
    </location>
</feature>
<dbReference type="Pfam" id="PF00096">
    <property type="entry name" value="zf-C2H2"/>
    <property type="match status" value="1"/>
</dbReference>
<keyword evidence="3" id="KW-0677">Repeat</keyword>
<organism evidence="9 10">
    <name type="scientific">Rhodonia placenta</name>
    <dbReference type="NCBI Taxonomy" id="104341"/>
    <lineage>
        <taxon>Eukaryota</taxon>
        <taxon>Fungi</taxon>
        <taxon>Dikarya</taxon>
        <taxon>Basidiomycota</taxon>
        <taxon>Agaricomycotina</taxon>
        <taxon>Agaricomycetes</taxon>
        <taxon>Polyporales</taxon>
        <taxon>Adustoporiaceae</taxon>
        <taxon>Rhodonia</taxon>
    </lineage>
</organism>
<evidence type="ECO:0000256" key="7">
    <source>
        <dbReference type="PROSITE-ProRule" id="PRU00042"/>
    </source>
</evidence>
<feature type="domain" description="C2H2-type" evidence="8">
    <location>
        <begin position="54"/>
        <end position="82"/>
    </location>
</feature>
<dbReference type="Pfam" id="PF12874">
    <property type="entry name" value="zf-met"/>
    <property type="match status" value="1"/>
</dbReference>
<proteinExistence type="predicted"/>
<evidence type="ECO:0000256" key="3">
    <source>
        <dbReference type="ARBA" id="ARBA00022737"/>
    </source>
</evidence>
<evidence type="ECO:0000256" key="6">
    <source>
        <dbReference type="ARBA" id="ARBA00023242"/>
    </source>
</evidence>
<reference evidence="9" key="1">
    <citation type="submission" date="2020-11" db="EMBL/GenBank/DDBJ databases">
        <authorList>
            <person name="Koelle M."/>
            <person name="Horta M.A.C."/>
            <person name="Nowrousian M."/>
            <person name="Ohm R.A."/>
            <person name="Benz P."/>
            <person name="Pilgard A."/>
        </authorList>
    </citation>
    <scope>NUCLEOTIDE SEQUENCE</scope>
    <source>
        <strain evidence="9">FPRL280</strain>
    </source>
</reference>
<keyword evidence="5" id="KW-0862">Zinc</keyword>
<dbReference type="SUPFAM" id="SSF57667">
    <property type="entry name" value="beta-beta-alpha zinc fingers"/>
    <property type="match status" value="4"/>
</dbReference>
<dbReference type="GO" id="GO:0005634">
    <property type="term" value="C:nucleus"/>
    <property type="evidence" value="ECO:0007669"/>
    <property type="project" value="UniProtKB-SubCell"/>
</dbReference>
<dbReference type="InterPro" id="IPR036236">
    <property type="entry name" value="Znf_C2H2_sf"/>
</dbReference>
<dbReference type="InterPro" id="IPR050888">
    <property type="entry name" value="ZnF_C2H2-type_TF"/>
</dbReference>
<dbReference type="Pfam" id="PF13912">
    <property type="entry name" value="zf-C2H2_6"/>
    <property type="match status" value="2"/>
</dbReference>
<feature type="domain" description="C2H2-type" evidence="8">
    <location>
        <begin position="107"/>
        <end position="137"/>
    </location>
</feature>
<dbReference type="InterPro" id="IPR013087">
    <property type="entry name" value="Znf_C2H2_type"/>
</dbReference>
<dbReference type="Proteomes" id="UP000639403">
    <property type="component" value="Unassembled WGS sequence"/>
</dbReference>
<dbReference type="PROSITE" id="PS00028">
    <property type="entry name" value="ZINC_FINGER_C2H2_1"/>
    <property type="match status" value="3"/>
</dbReference>
<evidence type="ECO:0000313" key="10">
    <source>
        <dbReference type="Proteomes" id="UP000639403"/>
    </source>
</evidence>
<evidence type="ECO:0000256" key="4">
    <source>
        <dbReference type="ARBA" id="ARBA00022771"/>
    </source>
</evidence>